<feature type="compositionally biased region" description="Low complexity" evidence="1">
    <location>
        <begin position="163"/>
        <end position="173"/>
    </location>
</feature>
<evidence type="ECO:0000256" key="1">
    <source>
        <dbReference type="SAM" id="MobiDB-lite"/>
    </source>
</evidence>
<proteinExistence type="predicted"/>
<feature type="compositionally biased region" description="Basic and acidic residues" evidence="1">
    <location>
        <begin position="119"/>
        <end position="134"/>
    </location>
</feature>
<name>A0ABQ9V921_SAGOE</name>
<reference evidence="2 3" key="1">
    <citation type="submission" date="2023-05" db="EMBL/GenBank/DDBJ databases">
        <title>B98-5 Cell Line De Novo Hybrid Assembly: An Optical Mapping Approach.</title>
        <authorList>
            <person name="Kananen K."/>
            <person name="Auerbach J.A."/>
            <person name="Kautto E."/>
            <person name="Blachly J.S."/>
        </authorList>
    </citation>
    <scope>NUCLEOTIDE SEQUENCE [LARGE SCALE GENOMIC DNA]</scope>
    <source>
        <strain evidence="2">B95-8</strain>
        <tissue evidence="2">Cell line</tissue>
    </source>
</reference>
<feature type="region of interest" description="Disordered" evidence="1">
    <location>
        <begin position="84"/>
        <end position="173"/>
    </location>
</feature>
<protein>
    <submittedName>
        <fullName evidence="2">Uncharacterized protein</fullName>
    </submittedName>
</protein>
<evidence type="ECO:0000313" key="3">
    <source>
        <dbReference type="Proteomes" id="UP001266305"/>
    </source>
</evidence>
<dbReference type="Proteomes" id="UP001266305">
    <property type="component" value="Unassembled WGS sequence"/>
</dbReference>
<gene>
    <name evidence="2" type="ORF">P7K49_018773</name>
</gene>
<organism evidence="2 3">
    <name type="scientific">Saguinus oedipus</name>
    <name type="common">Cotton-top tamarin</name>
    <name type="synonym">Oedipomidas oedipus</name>
    <dbReference type="NCBI Taxonomy" id="9490"/>
    <lineage>
        <taxon>Eukaryota</taxon>
        <taxon>Metazoa</taxon>
        <taxon>Chordata</taxon>
        <taxon>Craniata</taxon>
        <taxon>Vertebrata</taxon>
        <taxon>Euteleostomi</taxon>
        <taxon>Mammalia</taxon>
        <taxon>Eutheria</taxon>
        <taxon>Euarchontoglires</taxon>
        <taxon>Primates</taxon>
        <taxon>Haplorrhini</taxon>
        <taxon>Platyrrhini</taxon>
        <taxon>Cebidae</taxon>
        <taxon>Callitrichinae</taxon>
        <taxon>Saguinus</taxon>
    </lineage>
</organism>
<accession>A0ABQ9V921</accession>
<keyword evidence="3" id="KW-1185">Reference proteome</keyword>
<comment type="caution">
    <text evidence="2">The sequence shown here is derived from an EMBL/GenBank/DDBJ whole genome shotgun (WGS) entry which is preliminary data.</text>
</comment>
<dbReference type="EMBL" id="JASSZA010000008">
    <property type="protein sequence ID" value="KAK2104917.1"/>
    <property type="molecule type" value="Genomic_DNA"/>
</dbReference>
<sequence>MSSLGDVMGRASCLEAWEGSDGQTSRVGLQERYAAVWQAQVVHEDVDMGEAALLHVGGKRPCLALQRAAASHLAWHCPVAAAPPDAASVTGSHHNRPYFEGLSHSSSQTEIGSIHSARSHKEPPSPADAPEKTRSLGGRQPSDSVSDTVALVSRLGPHPPIHTPGTTTLPLRV</sequence>
<evidence type="ECO:0000313" key="2">
    <source>
        <dbReference type="EMBL" id="KAK2104917.1"/>
    </source>
</evidence>